<organism evidence="12 13">
    <name type="scientific">Hondaea fermentalgiana</name>
    <dbReference type="NCBI Taxonomy" id="2315210"/>
    <lineage>
        <taxon>Eukaryota</taxon>
        <taxon>Sar</taxon>
        <taxon>Stramenopiles</taxon>
        <taxon>Bigyra</taxon>
        <taxon>Labyrinthulomycetes</taxon>
        <taxon>Thraustochytrida</taxon>
        <taxon>Thraustochytriidae</taxon>
        <taxon>Hondaea</taxon>
    </lineage>
</organism>
<dbReference type="GO" id="GO:0006784">
    <property type="term" value="P:heme A biosynthetic process"/>
    <property type="evidence" value="ECO:0007669"/>
    <property type="project" value="TreeGrafter"/>
</dbReference>
<feature type="transmembrane region" description="Helical" evidence="11">
    <location>
        <begin position="218"/>
        <end position="240"/>
    </location>
</feature>
<evidence type="ECO:0000256" key="6">
    <source>
        <dbReference type="ARBA" id="ARBA00022989"/>
    </source>
</evidence>
<dbReference type="HAMAP" id="MF_00154">
    <property type="entry name" value="CyoE_CtaB"/>
    <property type="match status" value="1"/>
</dbReference>
<evidence type="ECO:0000256" key="7">
    <source>
        <dbReference type="ARBA" id="ARBA00023133"/>
    </source>
</evidence>
<dbReference type="NCBIfam" id="TIGR01473">
    <property type="entry name" value="cyoE_ctaB"/>
    <property type="match status" value="1"/>
</dbReference>
<evidence type="ECO:0000256" key="10">
    <source>
        <dbReference type="SAM" id="MobiDB-lite"/>
    </source>
</evidence>
<keyword evidence="13" id="KW-1185">Reference proteome</keyword>
<evidence type="ECO:0000256" key="3">
    <source>
        <dbReference type="ARBA" id="ARBA00016335"/>
    </source>
</evidence>
<evidence type="ECO:0000256" key="5">
    <source>
        <dbReference type="ARBA" id="ARBA00022692"/>
    </source>
</evidence>
<comment type="similarity">
    <text evidence="2">Belongs to the UbiA prenyltransferase family.</text>
</comment>
<proteinExistence type="inferred from homology"/>
<dbReference type="CDD" id="cd13957">
    <property type="entry name" value="PT_UbiA_Cox10"/>
    <property type="match status" value="1"/>
</dbReference>
<feature type="compositionally biased region" description="Low complexity" evidence="10">
    <location>
        <begin position="453"/>
        <end position="470"/>
    </location>
</feature>
<dbReference type="OrthoDB" id="5211at2759"/>
<evidence type="ECO:0000256" key="1">
    <source>
        <dbReference type="ARBA" id="ARBA00004141"/>
    </source>
</evidence>
<protein>
    <recommendedName>
        <fullName evidence="3">Protoheme IX farnesyltransferase, mitochondrial</fullName>
    </recommendedName>
    <alternativeName>
        <fullName evidence="9">Heme O synthase</fullName>
    </alternativeName>
</protein>
<dbReference type="GO" id="GO:0008495">
    <property type="term" value="F:protoheme IX farnesyltransferase activity"/>
    <property type="evidence" value="ECO:0007669"/>
    <property type="project" value="InterPro"/>
</dbReference>
<dbReference type="GO" id="GO:0005739">
    <property type="term" value="C:mitochondrion"/>
    <property type="evidence" value="ECO:0007669"/>
    <property type="project" value="TreeGrafter"/>
</dbReference>
<dbReference type="FunFam" id="1.10.357.140:FF:000006">
    <property type="entry name" value="Protoheme IX farnesyltransferase, mitochondrial"/>
    <property type="match status" value="1"/>
</dbReference>
<keyword evidence="5 11" id="KW-0812">Transmembrane</keyword>
<dbReference type="PROSITE" id="PS00943">
    <property type="entry name" value="UBIA"/>
    <property type="match status" value="1"/>
</dbReference>
<dbReference type="GO" id="GO:0016020">
    <property type="term" value="C:membrane"/>
    <property type="evidence" value="ECO:0007669"/>
    <property type="project" value="UniProtKB-SubCell"/>
</dbReference>
<keyword evidence="8 11" id="KW-0472">Membrane</keyword>
<evidence type="ECO:0000256" key="4">
    <source>
        <dbReference type="ARBA" id="ARBA00022679"/>
    </source>
</evidence>
<keyword evidence="7" id="KW-0350">Heme biosynthesis</keyword>
<gene>
    <name evidence="12" type="ORF">FCC1311_049782</name>
</gene>
<evidence type="ECO:0000256" key="11">
    <source>
        <dbReference type="SAM" id="Phobius"/>
    </source>
</evidence>
<dbReference type="EMBL" id="BEYU01000048">
    <property type="protein sequence ID" value="GBG28757.1"/>
    <property type="molecule type" value="Genomic_DNA"/>
</dbReference>
<dbReference type="Gene3D" id="1.10.357.140">
    <property type="entry name" value="UbiA prenyltransferase"/>
    <property type="match status" value="1"/>
</dbReference>
<evidence type="ECO:0000256" key="9">
    <source>
        <dbReference type="ARBA" id="ARBA00030253"/>
    </source>
</evidence>
<dbReference type="Proteomes" id="UP000241890">
    <property type="component" value="Unassembled WGS sequence"/>
</dbReference>
<feature type="transmembrane region" description="Helical" evidence="11">
    <location>
        <begin position="246"/>
        <end position="266"/>
    </location>
</feature>
<dbReference type="InParanoid" id="A0A2R5GCQ0"/>
<dbReference type="InterPro" id="IPR000537">
    <property type="entry name" value="UbiA_prenyltransferase"/>
</dbReference>
<feature type="transmembrane region" description="Helical" evidence="11">
    <location>
        <begin position="97"/>
        <end position="116"/>
    </location>
</feature>
<evidence type="ECO:0000256" key="2">
    <source>
        <dbReference type="ARBA" id="ARBA00005985"/>
    </source>
</evidence>
<feature type="transmembrane region" description="Helical" evidence="11">
    <location>
        <begin position="189"/>
        <end position="206"/>
    </location>
</feature>
<sequence length="482" mass="50611">MVMARLVQRTVLPLAQLQHADGALCGLTRLAPRQAARVQQHRAAASSSHAAAAAAATAAGPTRLEERAERQAARAAAGTSSLRDLGKVYAQLSKARLSMLVVLSGTAGFLLAGAPVAVDTLAALTVGTAMHASAANTFNQVYERKTDALMKRTCARPLPSGRVSTAHAVAFGLANTIGGTVVLGTLCNPLTAVLGLGNVFLYAGVYTPMKRLSEWNTWVGALVGGIPPLMGYAAATGTIFSVEAALVSSALVLWQFPHFFALAYMAKRDYAAGGHQMVPCNDPTAARTASLITRYSVAMATIPLASYSLGVTSAMFPLESIAFNGILLHAAYKFNENPNMGNARRVFRISLWYLPLVLALMVFHKNEWADPEGRGSFALAPSCPVHASTSLAQSAFAEKQLSNEEITSASRSITLEGALRCAKAQLRDLCLHEIMVPPLTRLPSATKPSASDAELQAASATEPAASSTPLCPVSQVASKALR</sequence>
<dbReference type="InterPro" id="IPR006369">
    <property type="entry name" value="Protohaem_IX_farnesylTrfase"/>
</dbReference>
<accession>A0A2R5GCQ0</accession>
<dbReference type="Pfam" id="PF01040">
    <property type="entry name" value="UbiA"/>
    <property type="match status" value="1"/>
</dbReference>
<reference evidence="12 13" key="1">
    <citation type="submission" date="2017-12" db="EMBL/GenBank/DDBJ databases">
        <title>Sequencing, de novo assembly and annotation of complete genome of a new Thraustochytrid species, strain FCC1311.</title>
        <authorList>
            <person name="Sedici K."/>
            <person name="Godart F."/>
            <person name="Aiese Cigliano R."/>
            <person name="Sanseverino W."/>
            <person name="Barakat M."/>
            <person name="Ortet P."/>
            <person name="Marechal E."/>
            <person name="Cagnac O."/>
            <person name="Amato A."/>
        </authorList>
    </citation>
    <scope>NUCLEOTIDE SEQUENCE [LARGE SCALE GENOMIC DNA]</scope>
</reference>
<keyword evidence="6 11" id="KW-1133">Transmembrane helix</keyword>
<evidence type="ECO:0000256" key="8">
    <source>
        <dbReference type="ARBA" id="ARBA00023136"/>
    </source>
</evidence>
<feature type="transmembrane region" description="Helical" evidence="11">
    <location>
        <begin position="122"/>
        <end position="142"/>
    </location>
</feature>
<dbReference type="AlphaFoldDB" id="A0A2R5GCQ0"/>
<dbReference type="InterPro" id="IPR030470">
    <property type="entry name" value="UbiA_prenylTrfase_CS"/>
</dbReference>
<evidence type="ECO:0000313" key="12">
    <source>
        <dbReference type="EMBL" id="GBG28757.1"/>
    </source>
</evidence>
<keyword evidence="4 12" id="KW-0808">Transferase</keyword>
<comment type="subcellular location">
    <subcellularLocation>
        <location evidence="1">Membrane</location>
        <topology evidence="1">Multi-pass membrane protein</topology>
    </subcellularLocation>
</comment>
<comment type="caution">
    <text evidence="12">The sequence shown here is derived from an EMBL/GenBank/DDBJ whole genome shotgun (WGS) entry which is preliminary data.</text>
</comment>
<name>A0A2R5GCQ0_9STRA</name>
<dbReference type="PANTHER" id="PTHR43448">
    <property type="entry name" value="PROTOHEME IX FARNESYLTRANSFERASE, MITOCHONDRIAL"/>
    <property type="match status" value="1"/>
</dbReference>
<dbReference type="InterPro" id="IPR044878">
    <property type="entry name" value="UbiA_sf"/>
</dbReference>
<dbReference type="PANTHER" id="PTHR43448:SF2">
    <property type="entry name" value="PROTOHEME IX FARNESYLTRANSFERASE, MITOCHONDRIAL"/>
    <property type="match status" value="1"/>
</dbReference>
<feature type="region of interest" description="Disordered" evidence="10">
    <location>
        <begin position="442"/>
        <end position="482"/>
    </location>
</feature>
<evidence type="ECO:0000313" key="13">
    <source>
        <dbReference type="Proteomes" id="UP000241890"/>
    </source>
</evidence>
<feature type="transmembrane region" description="Helical" evidence="11">
    <location>
        <begin position="304"/>
        <end position="326"/>
    </location>
</feature>
<feature type="transmembrane region" description="Helical" evidence="11">
    <location>
        <begin position="163"/>
        <end position="183"/>
    </location>
</feature>